<organism evidence="4 5">
    <name type="scientific">Aureobasidium pullulans</name>
    <name type="common">Black yeast</name>
    <name type="synonym">Pullularia pullulans</name>
    <dbReference type="NCBI Taxonomy" id="5580"/>
    <lineage>
        <taxon>Eukaryota</taxon>
        <taxon>Fungi</taxon>
        <taxon>Dikarya</taxon>
        <taxon>Ascomycota</taxon>
        <taxon>Pezizomycotina</taxon>
        <taxon>Dothideomycetes</taxon>
        <taxon>Dothideomycetidae</taxon>
        <taxon>Dothideales</taxon>
        <taxon>Saccotheciaceae</taxon>
        <taxon>Aureobasidium</taxon>
    </lineage>
</organism>
<dbReference type="Pfam" id="PF24800">
    <property type="entry name" value="DUF7702"/>
    <property type="match status" value="1"/>
</dbReference>
<feature type="transmembrane region" description="Helical" evidence="2">
    <location>
        <begin position="95"/>
        <end position="121"/>
    </location>
</feature>
<feature type="transmembrane region" description="Helical" evidence="2">
    <location>
        <begin position="32"/>
        <end position="53"/>
    </location>
</feature>
<accession>A0ABR0TCM6</accession>
<dbReference type="InterPro" id="IPR056119">
    <property type="entry name" value="DUF7702"/>
</dbReference>
<feature type="transmembrane region" description="Helical" evidence="2">
    <location>
        <begin position="166"/>
        <end position="189"/>
    </location>
</feature>
<evidence type="ECO:0000256" key="1">
    <source>
        <dbReference type="SAM" id="MobiDB-lite"/>
    </source>
</evidence>
<sequence length="275" mass="29931">MHDSIGTADLVIYAVLILPTIYCLFRHARYGILGWAYLVVFCSLRIIGGALSISNGQGIAAKIISSVALSPLLLAATGLLHEVRVRGNSHIDLKLEWIVVLVVHMIVGAGVALTAVGISGISSTNSSANDMTFIKAGVALLTFSWVFILILAVFTMTLAAYRHTLLFCTVFAVPWIGVRVIYTLVAFTTQRISLNPITGTLAVRVVLGLVPELIATLSFLAGGLLDPPQSRRQKYPEHRHRHNVGSDSSSPLRLNEIPKNRRDSRPRRTSNVGHY</sequence>
<keyword evidence="2" id="KW-0812">Transmembrane</keyword>
<feature type="transmembrane region" description="Helical" evidence="2">
    <location>
        <begin position="201"/>
        <end position="225"/>
    </location>
</feature>
<keyword evidence="2" id="KW-1133">Transmembrane helix</keyword>
<evidence type="ECO:0000256" key="2">
    <source>
        <dbReference type="SAM" id="Phobius"/>
    </source>
</evidence>
<evidence type="ECO:0000313" key="5">
    <source>
        <dbReference type="Proteomes" id="UP001341245"/>
    </source>
</evidence>
<feature type="domain" description="DUF7702" evidence="3">
    <location>
        <begin position="2"/>
        <end position="224"/>
    </location>
</feature>
<evidence type="ECO:0000259" key="3">
    <source>
        <dbReference type="Pfam" id="PF24800"/>
    </source>
</evidence>
<protein>
    <recommendedName>
        <fullName evidence="3">DUF7702 domain-containing protein</fullName>
    </recommendedName>
</protein>
<feature type="region of interest" description="Disordered" evidence="1">
    <location>
        <begin position="230"/>
        <end position="275"/>
    </location>
</feature>
<evidence type="ECO:0000313" key="4">
    <source>
        <dbReference type="EMBL" id="KAK6001685.1"/>
    </source>
</evidence>
<feature type="transmembrane region" description="Helical" evidence="2">
    <location>
        <begin position="59"/>
        <end position="83"/>
    </location>
</feature>
<keyword evidence="2" id="KW-0472">Membrane</keyword>
<dbReference type="PANTHER" id="PTHR42109">
    <property type="entry name" value="UNPLACED GENOMIC SCAFFOLD UM_SCAF_CONTIG_1.265, WHOLE GENOME SHOTGUN SEQUENCE"/>
    <property type="match status" value="1"/>
</dbReference>
<gene>
    <name evidence="4" type="ORF">QM012_002175</name>
</gene>
<reference evidence="4 5" key="1">
    <citation type="submission" date="2023-11" db="EMBL/GenBank/DDBJ databases">
        <title>Draft genome sequence and annotation of the polyextremotolerant black yeast-like fungus Aureobasidium pullulans NRRL 62042.</title>
        <authorList>
            <person name="Dielentheis-Frenken M.R.E."/>
            <person name="Wibberg D."/>
            <person name="Blank L.M."/>
            <person name="Tiso T."/>
        </authorList>
    </citation>
    <scope>NUCLEOTIDE SEQUENCE [LARGE SCALE GENOMIC DNA]</scope>
    <source>
        <strain evidence="4 5">NRRL 62042</strain>
    </source>
</reference>
<dbReference type="PANTHER" id="PTHR42109:SF3">
    <property type="entry name" value="INTEGRAL MEMBRANE PROTEIN (AFU_ORTHOLOGUE AFUA_5G00100)"/>
    <property type="match status" value="1"/>
</dbReference>
<proteinExistence type="predicted"/>
<keyword evidence="5" id="KW-1185">Reference proteome</keyword>
<feature type="compositionally biased region" description="Basic residues" evidence="1">
    <location>
        <begin position="231"/>
        <end position="243"/>
    </location>
</feature>
<feature type="transmembrane region" description="Helical" evidence="2">
    <location>
        <begin position="6"/>
        <end position="25"/>
    </location>
</feature>
<dbReference type="EMBL" id="JASGXD010000013">
    <property type="protein sequence ID" value="KAK6001685.1"/>
    <property type="molecule type" value="Genomic_DNA"/>
</dbReference>
<dbReference type="Proteomes" id="UP001341245">
    <property type="component" value="Unassembled WGS sequence"/>
</dbReference>
<feature type="transmembrane region" description="Helical" evidence="2">
    <location>
        <begin position="133"/>
        <end position="154"/>
    </location>
</feature>
<comment type="caution">
    <text evidence="4">The sequence shown here is derived from an EMBL/GenBank/DDBJ whole genome shotgun (WGS) entry which is preliminary data.</text>
</comment>
<name>A0ABR0TCM6_AURPU</name>